<evidence type="ECO:0000256" key="1">
    <source>
        <dbReference type="RuleBase" id="RU362001"/>
    </source>
</evidence>
<evidence type="ECO:0000313" key="3">
    <source>
        <dbReference type="EMBL" id="NYJ37901.1"/>
    </source>
</evidence>
<dbReference type="NCBIfam" id="TIGR03930">
    <property type="entry name" value="WXG100_ESAT6"/>
    <property type="match status" value="1"/>
</dbReference>
<dbReference type="InterPro" id="IPR010310">
    <property type="entry name" value="T7SS_ESAT-6-like"/>
</dbReference>
<dbReference type="Proteomes" id="UP000572051">
    <property type="component" value="Unassembled WGS sequence"/>
</dbReference>
<dbReference type="SUPFAM" id="SSF140453">
    <property type="entry name" value="EsxAB dimer-like"/>
    <property type="match status" value="1"/>
</dbReference>
<name>A0A7Z0ETB7_9ACTN</name>
<dbReference type="InterPro" id="IPR036689">
    <property type="entry name" value="ESAT-6-like_sf"/>
</dbReference>
<organism evidence="3 4">
    <name type="scientific">Nocardiopsis aegyptia</name>
    <dbReference type="NCBI Taxonomy" id="220378"/>
    <lineage>
        <taxon>Bacteria</taxon>
        <taxon>Bacillati</taxon>
        <taxon>Actinomycetota</taxon>
        <taxon>Actinomycetes</taxon>
        <taxon>Streptosporangiales</taxon>
        <taxon>Nocardiopsidaceae</taxon>
        <taxon>Nocardiopsis</taxon>
    </lineage>
</organism>
<keyword evidence="2" id="KW-0175">Coiled coil</keyword>
<comment type="similarity">
    <text evidence="1">Belongs to the WXG100 family.</text>
</comment>
<sequence length="99" mass="11302">MSDFSVRYSGMDDSAFDLRARTQDIRNSLDELATKMATVRGELDGATAENYDASMAQWRLNVQDMEILLAKAEQALTMIRNNYQNTDNKLSLEWVSQNM</sequence>
<dbReference type="EMBL" id="JACCFS010000001">
    <property type="protein sequence ID" value="NYJ37901.1"/>
    <property type="molecule type" value="Genomic_DNA"/>
</dbReference>
<protein>
    <recommendedName>
        <fullName evidence="1">ESAT-6-like protein</fullName>
    </recommendedName>
</protein>
<keyword evidence="4" id="KW-1185">Reference proteome</keyword>
<dbReference type="RefSeq" id="WP_179829004.1">
    <property type="nucleotide sequence ID" value="NZ_JACCFS010000001.1"/>
</dbReference>
<dbReference type="Gene3D" id="1.10.287.1060">
    <property type="entry name" value="ESAT-6-like"/>
    <property type="match status" value="1"/>
</dbReference>
<gene>
    <name evidence="3" type="ORF">HNR10_005782</name>
</gene>
<accession>A0A7Z0ETB7</accession>
<dbReference type="AlphaFoldDB" id="A0A7Z0ETB7"/>
<feature type="coiled-coil region" evidence="2">
    <location>
        <begin position="29"/>
        <end position="89"/>
    </location>
</feature>
<dbReference type="Pfam" id="PF06013">
    <property type="entry name" value="WXG100"/>
    <property type="match status" value="1"/>
</dbReference>
<proteinExistence type="inferred from homology"/>
<reference evidence="3 4" key="1">
    <citation type="submission" date="2020-07" db="EMBL/GenBank/DDBJ databases">
        <title>Sequencing the genomes of 1000 actinobacteria strains.</title>
        <authorList>
            <person name="Klenk H.-P."/>
        </authorList>
    </citation>
    <scope>NUCLEOTIDE SEQUENCE [LARGE SCALE GENOMIC DNA]</scope>
    <source>
        <strain evidence="3 4">DSM 44442</strain>
    </source>
</reference>
<evidence type="ECO:0000256" key="2">
    <source>
        <dbReference type="SAM" id="Coils"/>
    </source>
</evidence>
<comment type="caution">
    <text evidence="3">The sequence shown here is derived from an EMBL/GenBank/DDBJ whole genome shotgun (WGS) entry which is preliminary data.</text>
</comment>
<evidence type="ECO:0000313" key="4">
    <source>
        <dbReference type="Proteomes" id="UP000572051"/>
    </source>
</evidence>